<proteinExistence type="predicted"/>
<reference evidence="2" key="1">
    <citation type="journal article" date="2012" name="PLoS ONE">
        <title>Gene sets for utilization of primary and secondary nutrition supplies in the distal gut of endangered iberian lynx.</title>
        <authorList>
            <person name="Alcaide M."/>
            <person name="Messina E."/>
            <person name="Richter M."/>
            <person name="Bargiela R."/>
            <person name="Peplies J."/>
            <person name="Huws S.A."/>
            <person name="Newbold C.J."/>
            <person name="Golyshin P.N."/>
            <person name="Simon M.A."/>
            <person name="Lopez G."/>
            <person name="Yakimov M.M."/>
            <person name="Ferrer M."/>
        </authorList>
    </citation>
    <scope>NUCLEOTIDE SEQUENCE</scope>
</reference>
<feature type="compositionally biased region" description="Polar residues" evidence="1">
    <location>
        <begin position="9"/>
        <end position="20"/>
    </location>
</feature>
<organism evidence="2">
    <name type="scientific">gut metagenome</name>
    <dbReference type="NCBI Taxonomy" id="749906"/>
    <lineage>
        <taxon>unclassified sequences</taxon>
        <taxon>metagenomes</taxon>
        <taxon>organismal metagenomes</taxon>
    </lineage>
</organism>
<comment type="caution">
    <text evidence="2">The sequence shown here is derived from an EMBL/GenBank/DDBJ whole genome shotgun (WGS) entry which is preliminary data.</text>
</comment>
<dbReference type="EMBL" id="AMCI01002229">
    <property type="protein sequence ID" value="EJX03268.1"/>
    <property type="molecule type" value="Genomic_DNA"/>
</dbReference>
<evidence type="ECO:0000313" key="2">
    <source>
        <dbReference type="EMBL" id="EJX03268.1"/>
    </source>
</evidence>
<name>J9GM20_9ZZZZ</name>
<accession>J9GM20</accession>
<protein>
    <submittedName>
        <fullName evidence="2">Uncharacterized protein</fullName>
    </submittedName>
</protein>
<sequence>MSALEQKIKGSTSRPSQQRPPQARAAPTDSENPLRRRCVTAVLLPAPLALLKRGWMPSPTPAMSGWMLPST</sequence>
<dbReference type="AlphaFoldDB" id="J9GM20"/>
<feature type="region of interest" description="Disordered" evidence="1">
    <location>
        <begin position="1"/>
        <end position="35"/>
    </location>
</feature>
<evidence type="ECO:0000256" key="1">
    <source>
        <dbReference type="SAM" id="MobiDB-lite"/>
    </source>
</evidence>
<gene>
    <name evidence="2" type="ORF">EVA_08628</name>
</gene>